<reference evidence="1" key="1">
    <citation type="submission" date="2018-06" db="EMBL/GenBank/DDBJ databases">
        <authorList>
            <person name="Zhirakovskaya E."/>
        </authorList>
    </citation>
    <scope>NUCLEOTIDE SEQUENCE</scope>
</reference>
<name>A0A3B0X876_9ZZZZ</name>
<dbReference type="AlphaFoldDB" id="A0A3B0X876"/>
<organism evidence="1">
    <name type="scientific">hydrothermal vent metagenome</name>
    <dbReference type="NCBI Taxonomy" id="652676"/>
    <lineage>
        <taxon>unclassified sequences</taxon>
        <taxon>metagenomes</taxon>
        <taxon>ecological metagenomes</taxon>
    </lineage>
</organism>
<sequence>MRIVKIIGLFNLFLIMLLPNIVNAAGTLGIDVTDSFGDPIDVGLLFVGHSTSKVGGYPDKLVSTLNFVRLDGRNYIAFEGQTAGDGGFYWSQMIARQSNIQYHRMLAREGQYCEDASSRRWSCRRLKIDRSITGVDRAGSACCSASVPATIASCVWHENGVRNEEFNVEFRTCWERMDVHIALVQDSTNRSFPVNDYTGDGVVDVADFFPADIARSVVLPCSGLAPSGVVNGLLDWNCDGRITANDSAPRRYSKWLKQLGKTLINKYGLDYVIYSMKPVETAGCRFFNGACVRGQTSHGIHVPTVSEPFNRFYKPSVYWEYRGLEEFAIANQDKRMMLLHPGNVRRMWQRSAECYTRGLSTWSIPANVSHDFPRPGVIEADDSEIDNGVGANADIKGCNLSDHRHHNDNGGWMMADVWYQGLKWRLQDSE</sequence>
<gene>
    <name evidence="1" type="ORF">MNBD_GAMMA11-2948</name>
</gene>
<protein>
    <submittedName>
        <fullName evidence="1">Uncharacterized protein</fullName>
    </submittedName>
</protein>
<proteinExistence type="predicted"/>
<evidence type="ECO:0000313" key="1">
    <source>
        <dbReference type="EMBL" id="VAW59137.1"/>
    </source>
</evidence>
<accession>A0A3B0X876</accession>
<dbReference type="EMBL" id="UOFG01000067">
    <property type="protein sequence ID" value="VAW59137.1"/>
    <property type="molecule type" value="Genomic_DNA"/>
</dbReference>